<dbReference type="Gene3D" id="3.90.470.20">
    <property type="entry name" value="4'-phosphopantetheinyl transferase domain"/>
    <property type="match status" value="1"/>
</dbReference>
<dbReference type="PANTHER" id="PTHR12215:SF10">
    <property type="entry name" value="L-AMINOADIPATE-SEMIALDEHYDE DEHYDROGENASE-PHOSPHOPANTETHEINYL TRANSFERASE"/>
    <property type="match status" value="1"/>
</dbReference>
<accession>A0ABW2X6H1</accession>
<evidence type="ECO:0000259" key="4">
    <source>
        <dbReference type="Pfam" id="PF01648"/>
    </source>
</evidence>
<dbReference type="EMBL" id="JBHTGL010000008">
    <property type="protein sequence ID" value="MFD0629429.1"/>
    <property type="molecule type" value="Genomic_DNA"/>
</dbReference>
<evidence type="ECO:0000313" key="6">
    <source>
        <dbReference type="Proteomes" id="UP001596915"/>
    </source>
</evidence>
<evidence type="ECO:0000256" key="2">
    <source>
        <dbReference type="ARBA" id="ARBA00022679"/>
    </source>
</evidence>
<dbReference type="GO" id="GO:0016740">
    <property type="term" value="F:transferase activity"/>
    <property type="evidence" value="ECO:0007669"/>
    <property type="project" value="UniProtKB-KW"/>
</dbReference>
<feature type="region of interest" description="Disordered" evidence="3">
    <location>
        <begin position="1"/>
        <end position="24"/>
    </location>
</feature>
<feature type="domain" description="4'-phosphopantetheinyl transferase" evidence="4">
    <location>
        <begin position="138"/>
        <end position="242"/>
    </location>
</feature>
<evidence type="ECO:0000313" key="5">
    <source>
        <dbReference type="EMBL" id="MFD0629429.1"/>
    </source>
</evidence>
<proteinExistence type="inferred from homology"/>
<keyword evidence="6" id="KW-1185">Reference proteome</keyword>
<dbReference type="Proteomes" id="UP001596915">
    <property type="component" value="Unassembled WGS sequence"/>
</dbReference>
<name>A0ABW2X6H1_9ACTN</name>
<dbReference type="InterPro" id="IPR037143">
    <property type="entry name" value="4-PPantetheinyl_Trfase_dom_sf"/>
</dbReference>
<feature type="region of interest" description="Disordered" evidence="3">
    <location>
        <begin position="245"/>
        <end position="279"/>
    </location>
</feature>
<gene>
    <name evidence="5" type="ORF">ACFQ2K_49295</name>
</gene>
<dbReference type="InterPro" id="IPR008278">
    <property type="entry name" value="4-PPantetheinyl_Trfase_dom"/>
</dbReference>
<dbReference type="SUPFAM" id="SSF56214">
    <property type="entry name" value="4'-phosphopantetheinyl transferase"/>
    <property type="match status" value="2"/>
</dbReference>
<sequence length="279" mass="29622">MAFVPGTPKSTGTQQPSRAAPGAPDLAGAAHVWWWQPPQRVVPDDLALLGTDEFHRALTLLAERDVAAFVHTRAGARRALSELLLVAPQSIELGRRQCPGCGDFGHGPPLIEHPEVPWAISLSRTAGCGVFALGDGPAIGVDVEAVRPMRQASLYDSVLTDNERAHLLSLPPGPVRDAGFHRVWTRKEAVVKAAGLGLVGTALNRLETWPARHGPVRVLHTHSGRTTVWSVQDLRLNDRVAAAIARPPGGAPPGPVHIHSVLGPPEEADAPDTEGSRPS</sequence>
<evidence type="ECO:0000256" key="3">
    <source>
        <dbReference type="SAM" id="MobiDB-lite"/>
    </source>
</evidence>
<protein>
    <submittedName>
        <fullName evidence="5">4'-phosphopantetheinyl transferase family protein</fullName>
    </submittedName>
</protein>
<dbReference type="PANTHER" id="PTHR12215">
    <property type="entry name" value="PHOSPHOPANTETHEINE TRANSFERASE"/>
    <property type="match status" value="1"/>
</dbReference>
<feature type="compositionally biased region" description="Polar residues" evidence="3">
    <location>
        <begin position="8"/>
        <end position="17"/>
    </location>
</feature>
<organism evidence="5 6">
    <name type="scientific">Streptomyces sanglieri</name>
    <dbReference type="NCBI Taxonomy" id="193460"/>
    <lineage>
        <taxon>Bacteria</taxon>
        <taxon>Bacillati</taxon>
        <taxon>Actinomycetota</taxon>
        <taxon>Actinomycetes</taxon>
        <taxon>Kitasatosporales</taxon>
        <taxon>Streptomycetaceae</taxon>
        <taxon>Streptomyces</taxon>
    </lineage>
</organism>
<comment type="similarity">
    <text evidence="1">Belongs to the P-Pant transferase superfamily. Gsp/Sfp/HetI/AcpT family.</text>
</comment>
<keyword evidence="2 5" id="KW-0808">Transferase</keyword>
<reference evidence="6" key="1">
    <citation type="journal article" date="2019" name="Int. J. Syst. Evol. Microbiol.">
        <title>The Global Catalogue of Microorganisms (GCM) 10K type strain sequencing project: providing services to taxonomists for standard genome sequencing and annotation.</title>
        <authorList>
            <consortium name="The Broad Institute Genomics Platform"/>
            <consortium name="The Broad Institute Genome Sequencing Center for Infectious Disease"/>
            <person name="Wu L."/>
            <person name="Ma J."/>
        </authorList>
    </citation>
    <scope>NUCLEOTIDE SEQUENCE [LARGE SCALE GENOMIC DNA]</scope>
    <source>
        <strain evidence="6">JCM 12607</strain>
    </source>
</reference>
<dbReference type="InterPro" id="IPR050559">
    <property type="entry name" value="P-Pant_transferase_sf"/>
</dbReference>
<evidence type="ECO:0000256" key="1">
    <source>
        <dbReference type="ARBA" id="ARBA00010990"/>
    </source>
</evidence>
<comment type="caution">
    <text evidence="5">The sequence shown here is derived from an EMBL/GenBank/DDBJ whole genome shotgun (WGS) entry which is preliminary data.</text>
</comment>
<dbReference type="Pfam" id="PF01648">
    <property type="entry name" value="ACPS"/>
    <property type="match status" value="1"/>
</dbReference>